<accession>F8P6Q4</accession>
<evidence type="ECO:0000313" key="2">
    <source>
        <dbReference type="EMBL" id="EGO21120.1"/>
    </source>
</evidence>
<feature type="region of interest" description="Disordered" evidence="1">
    <location>
        <begin position="360"/>
        <end position="389"/>
    </location>
</feature>
<proteinExistence type="predicted"/>
<dbReference type="AlphaFoldDB" id="F8P6Q4"/>
<protein>
    <recommendedName>
        <fullName evidence="3">TAP42-like protein</fullName>
    </recommendedName>
</protein>
<dbReference type="InterPro" id="IPR007304">
    <property type="entry name" value="TAP46-like"/>
</dbReference>
<name>F8P6Q4_SERL9</name>
<dbReference type="GO" id="GO:0009966">
    <property type="term" value="P:regulation of signal transduction"/>
    <property type="evidence" value="ECO:0007669"/>
    <property type="project" value="InterPro"/>
</dbReference>
<dbReference type="Proteomes" id="UP000008064">
    <property type="component" value="Unassembled WGS sequence"/>
</dbReference>
<feature type="compositionally biased region" description="Polar residues" evidence="1">
    <location>
        <begin position="372"/>
        <end position="389"/>
    </location>
</feature>
<dbReference type="RefSeq" id="XP_007322077.1">
    <property type="nucleotide sequence ID" value="XM_007322015.1"/>
</dbReference>
<reference evidence="2" key="1">
    <citation type="submission" date="2011-04" db="EMBL/GenBank/DDBJ databases">
        <title>Evolution of plant cell wall degrading machinery underlies the functional diversity of forest fungi.</title>
        <authorList>
            <consortium name="US DOE Joint Genome Institute (JGI-PGF)"/>
            <person name="Eastwood D.C."/>
            <person name="Floudas D."/>
            <person name="Binder M."/>
            <person name="Majcherczyk A."/>
            <person name="Schneider P."/>
            <person name="Aerts A."/>
            <person name="Asiegbu F.O."/>
            <person name="Baker S.E."/>
            <person name="Barry K."/>
            <person name="Bendiksby M."/>
            <person name="Blumentritt M."/>
            <person name="Coutinho P.M."/>
            <person name="Cullen D."/>
            <person name="Cullen D."/>
            <person name="Gathman A."/>
            <person name="Goodell B."/>
            <person name="Henrissat B."/>
            <person name="Ihrmark K."/>
            <person name="Kauserud H."/>
            <person name="Kohler A."/>
            <person name="LaButti K."/>
            <person name="Lapidus A."/>
            <person name="Lavin J.L."/>
            <person name="Lee Y.-H."/>
            <person name="Lindquist E."/>
            <person name="Lilly W."/>
            <person name="Lucas S."/>
            <person name="Morin E."/>
            <person name="Murat C."/>
            <person name="Oguiza J.A."/>
            <person name="Park J."/>
            <person name="Pisabarro A.G."/>
            <person name="Riley R."/>
            <person name="Rosling A."/>
            <person name="Salamov A."/>
            <person name="Schmidt O."/>
            <person name="Schmutz J."/>
            <person name="Skrede I."/>
            <person name="Stenlid J."/>
            <person name="Wiebenga A."/>
            <person name="Xie X."/>
            <person name="Kues U."/>
            <person name="Hibbett D.S."/>
            <person name="Hoffmeister D."/>
            <person name="Hogberg N."/>
            <person name="Martin F."/>
            <person name="Grigoriev I.V."/>
            <person name="Watkinson S.C."/>
        </authorList>
    </citation>
    <scope>NUCLEOTIDE SEQUENCE</scope>
    <source>
        <strain evidence="2">S7.9</strain>
    </source>
</reference>
<dbReference type="InterPro" id="IPR038511">
    <property type="entry name" value="TAP42/TAP46-like_sf"/>
</dbReference>
<dbReference type="GO" id="GO:0005829">
    <property type="term" value="C:cytosol"/>
    <property type="evidence" value="ECO:0007669"/>
    <property type="project" value="TreeGrafter"/>
</dbReference>
<evidence type="ECO:0008006" key="3">
    <source>
        <dbReference type="Google" id="ProtNLM"/>
    </source>
</evidence>
<dbReference type="KEGG" id="sla:SERLADRAFT_475869"/>
<dbReference type="Pfam" id="PF04177">
    <property type="entry name" value="TAP42"/>
    <property type="match status" value="1"/>
</dbReference>
<organism>
    <name type="scientific">Serpula lacrymans var. lacrymans (strain S7.9)</name>
    <name type="common">Dry rot fungus</name>
    <dbReference type="NCBI Taxonomy" id="578457"/>
    <lineage>
        <taxon>Eukaryota</taxon>
        <taxon>Fungi</taxon>
        <taxon>Dikarya</taxon>
        <taxon>Basidiomycota</taxon>
        <taxon>Agaricomycotina</taxon>
        <taxon>Agaricomycetes</taxon>
        <taxon>Agaricomycetidae</taxon>
        <taxon>Boletales</taxon>
        <taxon>Coniophorineae</taxon>
        <taxon>Serpulaceae</taxon>
        <taxon>Serpula</taxon>
    </lineage>
</organism>
<sequence length="389" mass="43443">MADIPSTLFSKALSTAAKATNLPTVEDETQDLIKSALTDLLHLNSRIIALSVFSPNETLEDISTRDLAYLSVPYVSAEVENRRRTTDPGERMALLDQVQNHLRSYLENLDNYEIVQEAERALYEQKSIAVKDAAKRRDMKIKQYQKEKDLRARIESLRKRRQQVPIVPHSNTDFGLILSLLPSPSLSPTPDDEDDSETDELLRETSLLLLRLFYVQAHAQLESLDQEVELLRSIPPPPNRQSVPSAEDRRSKQKESDDIWKLDAPVSQGGQGPLLDPSGKPLRPFVILPAGASERARLQSQVFGPGHRLPTMAIDEYLEIERQRGNFLTGGGAQSAAEPTSSEQLAVDAETDGTAFGEMKAEEKRQKDENWAQYTDTNPKGAGNTMNRG</sequence>
<feature type="region of interest" description="Disordered" evidence="1">
    <location>
        <begin position="232"/>
        <end position="280"/>
    </location>
</feature>
<dbReference type="Gene3D" id="1.25.40.540">
    <property type="entry name" value="TAP42-like family"/>
    <property type="match status" value="1"/>
</dbReference>
<dbReference type="HOGENOM" id="CLU_041824_2_0_1"/>
<dbReference type="GO" id="GO:0035303">
    <property type="term" value="P:regulation of dephosphorylation"/>
    <property type="evidence" value="ECO:0007669"/>
    <property type="project" value="TreeGrafter"/>
</dbReference>
<dbReference type="GeneID" id="18820705"/>
<dbReference type="GO" id="GO:0051721">
    <property type="term" value="F:protein phosphatase 2A binding"/>
    <property type="evidence" value="ECO:0007669"/>
    <property type="project" value="TreeGrafter"/>
</dbReference>
<feature type="compositionally biased region" description="Basic and acidic residues" evidence="1">
    <location>
        <begin position="246"/>
        <end position="261"/>
    </location>
</feature>
<evidence type="ECO:0000256" key="1">
    <source>
        <dbReference type="SAM" id="MobiDB-lite"/>
    </source>
</evidence>
<feature type="compositionally biased region" description="Basic and acidic residues" evidence="1">
    <location>
        <begin position="360"/>
        <end position="370"/>
    </location>
</feature>
<dbReference type="EMBL" id="GL945439">
    <property type="protein sequence ID" value="EGO21120.1"/>
    <property type="molecule type" value="Genomic_DNA"/>
</dbReference>
<dbReference type="PANTHER" id="PTHR10933">
    <property type="entry name" value="IMMUNOGLOBULIN-BINDING PROTEIN 1"/>
    <property type="match status" value="1"/>
</dbReference>
<gene>
    <name evidence="2" type="ORF">SERLADRAFT_475869</name>
</gene>
<dbReference type="OrthoDB" id="10261753at2759"/>
<dbReference type="PANTHER" id="PTHR10933:SF9">
    <property type="entry name" value="IMMUNOGLOBULIN-BINDING PROTEIN 1"/>
    <property type="match status" value="1"/>
</dbReference>